<feature type="domain" description="Sodium/calcium exchanger membrane region" evidence="8">
    <location>
        <begin position="287"/>
        <end position="341"/>
    </location>
</feature>
<keyword evidence="6" id="KW-0175">Coiled coil</keyword>
<evidence type="ECO:0000256" key="6">
    <source>
        <dbReference type="SAM" id="Coils"/>
    </source>
</evidence>
<evidence type="ECO:0000256" key="1">
    <source>
        <dbReference type="ARBA" id="ARBA00004141"/>
    </source>
</evidence>
<reference evidence="9 10" key="1">
    <citation type="journal article" date="2015" name="Sci. Rep.">
        <title>Genome of the facultative scuticociliatosis pathogen Pseudocohnilembus persalinus provides insight into its virulence through horizontal gene transfer.</title>
        <authorList>
            <person name="Xiong J."/>
            <person name="Wang G."/>
            <person name="Cheng J."/>
            <person name="Tian M."/>
            <person name="Pan X."/>
            <person name="Warren A."/>
            <person name="Jiang C."/>
            <person name="Yuan D."/>
            <person name="Miao W."/>
        </authorList>
    </citation>
    <scope>NUCLEOTIDE SEQUENCE [LARGE SCALE GENOMIC DNA]</scope>
    <source>
        <strain evidence="9">36N120E</strain>
    </source>
</reference>
<dbReference type="InterPro" id="IPR004837">
    <property type="entry name" value="NaCa_Exmemb"/>
</dbReference>
<protein>
    <recommendedName>
        <fullName evidence="8">Sodium/calcium exchanger membrane region domain-containing protein</fullName>
    </recommendedName>
</protein>
<keyword evidence="3 7" id="KW-0812">Transmembrane</keyword>
<evidence type="ECO:0000259" key="8">
    <source>
        <dbReference type="Pfam" id="PF01699"/>
    </source>
</evidence>
<keyword evidence="5 7" id="KW-0472">Membrane</keyword>
<evidence type="ECO:0000256" key="4">
    <source>
        <dbReference type="ARBA" id="ARBA00022989"/>
    </source>
</evidence>
<dbReference type="InterPro" id="IPR044880">
    <property type="entry name" value="NCX_ion-bd_dom_sf"/>
</dbReference>
<dbReference type="AlphaFoldDB" id="A0A0V0Q9K0"/>
<evidence type="ECO:0000313" key="10">
    <source>
        <dbReference type="Proteomes" id="UP000054937"/>
    </source>
</evidence>
<comment type="subcellular location">
    <subcellularLocation>
        <location evidence="1">Membrane</location>
        <topology evidence="1">Multi-pass membrane protein</topology>
    </subcellularLocation>
</comment>
<name>A0A0V0Q9K0_PSEPJ</name>
<keyword evidence="2" id="KW-0813">Transport</keyword>
<sequence length="382" mass="43807">MSCSYLSIYVAYIIVTIIQERLSKRNTLTLEQSLVEGIESEENQKEVQQLTEIYSKDILTEDSFHDIVESFKSGGFGKYDEITFNSQSNQKQQGNFNKLKVQNFDEIQYQSTKSSLINNDQAQNLQDLNNDNEQQKNNQKKWKVNTVKLAHYIKKSMINIGENFKDQGCLGKIILIWQSVSNLFLQFTIPPTQENWNKCLTVTSVLFGPLFFLGSKSGKKYLQNFLNNFFLPDKLCNIIVIPEEIIDPWEKDVYLLPVALFIGICFASLALKYTEQQNSPKSMGFLSILTFLNSLSWISLAVSILISYLNFLQFITSISKVYLGMTFLALGNSAGDFFTNGQLSKLGIKIQQFFPLPILVMHKWLLLHVMQGNYLTYQQALE</sequence>
<dbReference type="InterPro" id="IPR051359">
    <property type="entry name" value="CaCA_antiporter"/>
</dbReference>
<evidence type="ECO:0000256" key="5">
    <source>
        <dbReference type="ARBA" id="ARBA00023136"/>
    </source>
</evidence>
<dbReference type="EMBL" id="LDAU01000225">
    <property type="protein sequence ID" value="KRW98921.1"/>
    <property type="molecule type" value="Genomic_DNA"/>
</dbReference>
<gene>
    <name evidence="9" type="ORF">PPERSA_09446</name>
</gene>
<proteinExistence type="predicted"/>
<evidence type="ECO:0000256" key="2">
    <source>
        <dbReference type="ARBA" id="ARBA00022448"/>
    </source>
</evidence>
<comment type="caution">
    <text evidence="9">The sequence shown here is derived from an EMBL/GenBank/DDBJ whole genome shotgun (WGS) entry which is preliminary data.</text>
</comment>
<feature type="transmembrane region" description="Helical" evidence="7">
    <location>
        <begin position="253"/>
        <end position="271"/>
    </location>
</feature>
<evidence type="ECO:0000313" key="9">
    <source>
        <dbReference type="EMBL" id="KRW98921.1"/>
    </source>
</evidence>
<dbReference type="GO" id="GO:0016020">
    <property type="term" value="C:membrane"/>
    <property type="evidence" value="ECO:0007669"/>
    <property type="project" value="UniProtKB-SubCell"/>
</dbReference>
<accession>A0A0V0Q9K0</accession>
<organism evidence="9 10">
    <name type="scientific">Pseudocohnilembus persalinus</name>
    <name type="common">Ciliate</name>
    <dbReference type="NCBI Taxonomy" id="266149"/>
    <lineage>
        <taxon>Eukaryota</taxon>
        <taxon>Sar</taxon>
        <taxon>Alveolata</taxon>
        <taxon>Ciliophora</taxon>
        <taxon>Intramacronucleata</taxon>
        <taxon>Oligohymenophorea</taxon>
        <taxon>Scuticociliatia</taxon>
        <taxon>Philasterida</taxon>
        <taxon>Pseudocohnilembidae</taxon>
        <taxon>Pseudocohnilembus</taxon>
    </lineage>
</organism>
<keyword evidence="4 7" id="KW-1133">Transmembrane helix</keyword>
<dbReference type="InParanoid" id="A0A0V0Q9K0"/>
<feature type="coiled-coil region" evidence="6">
    <location>
        <begin position="118"/>
        <end position="145"/>
    </location>
</feature>
<dbReference type="Proteomes" id="UP000054937">
    <property type="component" value="Unassembled WGS sequence"/>
</dbReference>
<dbReference type="GO" id="GO:0008324">
    <property type="term" value="F:monoatomic cation transmembrane transporter activity"/>
    <property type="evidence" value="ECO:0007669"/>
    <property type="project" value="TreeGrafter"/>
</dbReference>
<dbReference type="PANTHER" id="PTHR12266">
    <property type="entry name" value="NA+/CA2+ K+ INDEPENDENT EXCHANGER"/>
    <property type="match status" value="1"/>
</dbReference>
<dbReference type="Gene3D" id="1.20.1420.30">
    <property type="entry name" value="NCX, central ion-binding region"/>
    <property type="match status" value="1"/>
</dbReference>
<feature type="transmembrane region" description="Helical" evidence="7">
    <location>
        <begin position="321"/>
        <end position="339"/>
    </location>
</feature>
<dbReference type="OrthoDB" id="417205at2759"/>
<feature type="transmembrane region" description="Helical" evidence="7">
    <location>
        <begin position="283"/>
        <end position="309"/>
    </location>
</feature>
<dbReference type="PANTHER" id="PTHR12266:SF0">
    <property type="entry name" value="MITOCHONDRIAL SODIUM_CALCIUM EXCHANGER PROTEIN"/>
    <property type="match status" value="1"/>
</dbReference>
<evidence type="ECO:0000256" key="7">
    <source>
        <dbReference type="SAM" id="Phobius"/>
    </source>
</evidence>
<evidence type="ECO:0000256" key="3">
    <source>
        <dbReference type="ARBA" id="ARBA00022692"/>
    </source>
</evidence>
<keyword evidence="10" id="KW-1185">Reference proteome</keyword>
<dbReference type="Pfam" id="PF01699">
    <property type="entry name" value="Na_Ca_ex"/>
    <property type="match status" value="1"/>
</dbReference>